<dbReference type="Gene3D" id="3.30.300.30">
    <property type="match status" value="1"/>
</dbReference>
<accession>A0ABV9PHU6</accession>
<dbReference type="PANTHER" id="PTHR45527:SF1">
    <property type="entry name" value="FATTY ACID SYNTHASE"/>
    <property type="match status" value="1"/>
</dbReference>
<dbReference type="CDD" id="cd05930">
    <property type="entry name" value="A_NRPS"/>
    <property type="match status" value="1"/>
</dbReference>
<organism evidence="2 3">
    <name type="scientific">Flavobacterium branchiicola</name>
    <dbReference type="NCBI Taxonomy" id="1114875"/>
    <lineage>
        <taxon>Bacteria</taxon>
        <taxon>Pseudomonadati</taxon>
        <taxon>Bacteroidota</taxon>
        <taxon>Flavobacteriia</taxon>
        <taxon>Flavobacteriales</taxon>
        <taxon>Flavobacteriaceae</taxon>
        <taxon>Flavobacterium</taxon>
    </lineage>
</organism>
<dbReference type="Gene3D" id="3.30.559.30">
    <property type="entry name" value="Nonribosomal peptide synthetase, condensation domain"/>
    <property type="match status" value="2"/>
</dbReference>
<protein>
    <submittedName>
        <fullName evidence="2">Non-ribosomal peptide synthetase</fullName>
    </submittedName>
</protein>
<gene>
    <name evidence="2" type="ORF">ACFO5S_20345</name>
</gene>
<dbReference type="Proteomes" id="UP001595935">
    <property type="component" value="Unassembled WGS sequence"/>
</dbReference>
<keyword evidence="3" id="KW-1185">Reference proteome</keyword>
<dbReference type="Gene3D" id="1.10.1200.10">
    <property type="entry name" value="ACP-like"/>
    <property type="match status" value="1"/>
</dbReference>
<dbReference type="InterPro" id="IPR023213">
    <property type="entry name" value="CAT-like_dom_sf"/>
</dbReference>
<dbReference type="PROSITE" id="PS50075">
    <property type="entry name" value="CARRIER"/>
    <property type="match status" value="1"/>
</dbReference>
<dbReference type="PRINTS" id="PR00154">
    <property type="entry name" value="AMPBINDING"/>
</dbReference>
<dbReference type="InterPro" id="IPR041464">
    <property type="entry name" value="TubC_N"/>
</dbReference>
<dbReference type="InterPro" id="IPR044894">
    <property type="entry name" value="TubC_N_sf"/>
</dbReference>
<proteinExistence type="predicted"/>
<dbReference type="SUPFAM" id="SSF47336">
    <property type="entry name" value="ACP-like"/>
    <property type="match status" value="1"/>
</dbReference>
<dbReference type="InterPro" id="IPR010071">
    <property type="entry name" value="AA_adenyl_dom"/>
</dbReference>
<dbReference type="Pfam" id="PF00550">
    <property type="entry name" value="PP-binding"/>
    <property type="match status" value="1"/>
</dbReference>
<dbReference type="Pfam" id="PF00668">
    <property type="entry name" value="Condensation"/>
    <property type="match status" value="2"/>
</dbReference>
<dbReference type="Gene3D" id="1.10.10.1830">
    <property type="entry name" value="Non-ribosomal peptide synthase, adenylation domain"/>
    <property type="match status" value="1"/>
</dbReference>
<dbReference type="PANTHER" id="PTHR45527">
    <property type="entry name" value="NONRIBOSOMAL PEPTIDE SYNTHETASE"/>
    <property type="match status" value="1"/>
</dbReference>
<dbReference type="Gene3D" id="2.30.38.10">
    <property type="entry name" value="Luciferase, Domain 3"/>
    <property type="match status" value="1"/>
</dbReference>
<dbReference type="SUPFAM" id="SSF56801">
    <property type="entry name" value="Acetyl-CoA synthetase-like"/>
    <property type="match status" value="1"/>
</dbReference>
<dbReference type="NCBIfam" id="TIGR01733">
    <property type="entry name" value="AA-adenyl-dom"/>
    <property type="match status" value="1"/>
</dbReference>
<dbReference type="InterPro" id="IPR020845">
    <property type="entry name" value="AMP-binding_CS"/>
</dbReference>
<evidence type="ECO:0000313" key="2">
    <source>
        <dbReference type="EMBL" id="MFC4749814.1"/>
    </source>
</evidence>
<evidence type="ECO:0000313" key="3">
    <source>
        <dbReference type="Proteomes" id="UP001595935"/>
    </source>
</evidence>
<dbReference type="CDD" id="cd19531">
    <property type="entry name" value="LCL_NRPS-like"/>
    <property type="match status" value="1"/>
</dbReference>
<dbReference type="Pfam" id="PF18563">
    <property type="entry name" value="TubC_N"/>
    <property type="match status" value="1"/>
</dbReference>
<comment type="caution">
    <text evidence="2">The sequence shown here is derived from an EMBL/GenBank/DDBJ whole genome shotgun (WGS) entry which is preliminary data.</text>
</comment>
<dbReference type="SUPFAM" id="SSF52777">
    <property type="entry name" value="CoA-dependent acyltransferases"/>
    <property type="match status" value="3"/>
</dbReference>
<dbReference type="InterPro" id="IPR020459">
    <property type="entry name" value="AMP-binding"/>
</dbReference>
<dbReference type="Pfam" id="PF00501">
    <property type="entry name" value="AMP-binding"/>
    <property type="match status" value="1"/>
</dbReference>
<dbReference type="InterPro" id="IPR036736">
    <property type="entry name" value="ACP-like_sf"/>
</dbReference>
<dbReference type="EMBL" id="JBHSGV010000009">
    <property type="protein sequence ID" value="MFC4749814.1"/>
    <property type="molecule type" value="Genomic_DNA"/>
</dbReference>
<dbReference type="RefSeq" id="WP_213259838.1">
    <property type="nucleotide sequence ID" value="NZ_JAGYWA010000009.1"/>
</dbReference>
<dbReference type="InterPro" id="IPR001242">
    <property type="entry name" value="Condensation_dom"/>
</dbReference>
<name>A0ABV9PHU6_9FLAO</name>
<reference evidence="3" key="1">
    <citation type="journal article" date="2019" name="Int. J. Syst. Evol. Microbiol.">
        <title>The Global Catalogue of Microorganisms (GCM) 10K type strain sequencing project: providing services to taxonomists for standard genome sequencing and annotation.</title>
        <authorList>
            <consortium name="The Broad Institute Genomics Platform"/>
            <consortium name="The Broad Institute Genome Sequencing Center for Infectious Disease"/>
            <person name="Wu L."/>
            <person name="Ma J."/>
        </authorList>
    </citation>
    <scope>NUCLEOTIDE SEQUENCE [LARGE SCALE GENOMIC DNA]</scope>
    <source>
        <strain evidence="3">WYCCWR 13023</strain>
    </source>
</reference>
<dbReference type="Gene3D" id="3.40.50.980">
    <property type="match status" value="2"/>
</dbReference>
<dbReference type="InterPro" id="IPR009081">
    <property type="entry name" value="PP-bd_ACP"/>
</dbReference>
<evidence type="ECO:0000259" key="1">
    <source>
        <dbReference type="PROSITE" id="PS50075"/>
    </source>
</evidence>
<sequence>MAHLIKNLLKRLRENDIYLKVNDKEELEITVKQGKIPSELVEEIRAHKKDILEYLKSSEDDTANKIEKAPESDSYPLSSAQKSLWIVSQDPEASLAYNIPSYSVLKGLKNIDVLDQAIKAVIDRHEILRTVFKNNENGELRQFILNTADLNFKIDYVDFKNESNAQAGISNYIKNDTNTPFDLEKGPLLRVAILEINEQEFCFYYNLHHIISDGWSNDILEKEFLAFYSVYSTKSGINLPELNMQYKDYAVWESSLLASEKMEDYKKYWTEKLSGDLPRLNLPSNKQRPKFQTYNGHQFQTYISPDEVNKLREITQKEGGSLFMSVLSLIKILLYKYTNETDITIGFPMANRDNLNLQDQIGFYIRPLALRNHILPEETFAQFYKKLKDNTFLAFNNKEYPFPILVNDLKIKNDPGRSPIFDISLTFHNTSSENNTEIFNTSKISDLGSNKCKQDIEFHFKEIGNYLSFVLNYNPDVYDSDMVIQFMSHFKELVADLHSNPGKAIKDLNYLSTKEWATLIHEFNNTAGDSPKDKTLVDLFEIQVKETPDNEAVFFEGKSITYKELDVITDRLAVSLRTEHGIEKGDFVGVQLHRSEWYIISFLGILKAGAVYVPIDYELPEDRKSFIISDTGLKLLIVETAFIFDLDFYDGLLFSIDVEFDSSIETAAYQKQNLTPQDLAYVIYTSGSTGNPKGVMIEHAGIVNTIASEREAIGMKNYKNSLQFASFSFDTSIWDIFNTLLSGSALYILSEETRKDVKAFEAYIVENKIDIATLPPAFLKLIDINCLKNLKMLITAGEAAIYDKVTAYLEYGSFYNSFGPTESSISCTGYKVGKGDKLQSTNIPIGKPIKNAQIYILDANLNPCGTGIYGEIYIAGAGLARGYQNREELTSNTFIPNPFQEGKRMYKSGDMGRWLPDGNLEYKGRVDDQVKLHGYRIELGEIENRLSEIEGVKHSVVIVKQDEEDKYLVAYYVSDETLDKNKIQTELSKVLPVFMLPNYYVQLPFIPLTTNRKVDKKALPAVAEKDLIKTQYETPETPEEIVLAKMWSEVLKTDNIGKKDHFYNLGGDSIKSIMIIVKLKELGYILRIDHLLKHPVLEDLAKKLEKTAIQDTTEESQKEAETATSNWKIGDLIPLSPNQKRFYKMKYAAVTLSFRVPDFSLLQFEKDFKAFLSHIPNLTVRYEEINNTVYQRYIAAEDTKIQVLVNEIESNNEDVITQNGKAFLLEQPFDLLQGALIRAFIVPDVIKSDATVVLAIHHSLADAYTTDTILKEAVNYFSSKKEIGAYHHPFEFITLQEKYLNSEEGLEKRKYWVQNLNDQLLHRTYHNNERVDYVEQEIIIFGEKFDKIKDLAIDLNVPVSALFNVFYLMILNKVGNEAKKLYQIFVTGREKEIKGLETDRILGAIDNVLIHNYYENDFDLNIETIRDTYLQYLKERMEQTLPYETMREDFRDASGIDLDANIIGFLNFIISENSLSNIDLLEKVTTIYTKSDASCEVSLICNLFSNGIIVRLISKKDFYEKNTSSLSLEAYIEEFAAFINKKSKQKEDKSNKLHKEKM</sequence>
<dbReference type="InterPro" id="IPR000873">
    <property type="entry name" value="AMP-dep_synth/lig_dom"/>
</dbReference>
<feature type="domain" description="Carrier" evidence="1">
    <location>
        <begin position="1034"/>
        <end position="1108"/>
    </location>
</feature>
<dbReference type="Gene3D" id="3.30.559.10">
    <property type="entry name" value="Chloramphenicol acetyltransferase-like domain"/>
    <property type="match status" value="2"/>
</dbReference>
<dbReference type="InterPro" id="IPR045851">
    <property type="entry name" value="AMP-bd_C_sf"/>
</dbReference>
<dbReference type="PROSITE" id="PS00455">
    <property type="entry name" value="AMP_BINDING"/>
    <property type="match status" value="1"/>
</dbReference>